<keyword evidence="2" id="KW-0238">DNA-binding</keyword>
<dbReference type="Gene3D" id="2.60.120.10">
    <property type="entry name" value="Jelly Rolls"/>
    <property type="match status" value="1"/>
</dbReference>
<dbReference type="SUPFAM" id="SSF46689">
    <property type="entry name" value="Homeodomain-like"/>
    <property type="match status" value="2"/>
</dbReference>
<dbReference type="InterPro" id="IPR018062">
    <property type="entry name" value="HTH_AraC-typ_CS"/>
</dbReference>
<dbReference type="InterPro" id="IPR014710">
    <property type="entry name" value="RmlC-like_jellyroll"/>
</dbReference>
<dbReference type="SMART" id="SM00342">
    <property type="entry name" value="HTH_ARAC"/>
    <property type="match status" value="1"/>
</dbReference>
<dbReference type="InterPro" id="IPR018060">
    <property type="entry name" value="HTH_AraC"/>
</dbReference>
<dbReference type="RefSeq" id="WP_138195407.1">
    <property type="nucleotide sequence ID" value="NZ_VCIW01000011.1"/>
</dbReference>
<dbReference type="Pfam" id="PF12833">
    <property type="entry name" value="HTH_18"/>
    <property type="match status" value="1"/>
</dbReference>
<evidence type="ECO:0000256" key="2">
    <source>
        <dbReference type="ARBA" id="ARBA00023125"/>
    </source>
</evidence>
<feature type="domain" description="HTH araC/xylS-type" evidence="4">
    <location>
        <begin position="180"/>
        <end position="280"/>
    </location>
</feature>
<dbReference type="AlphaFoldDB" id="A0A5R9GHT8"/>
<evidence type="ECO:0000256" key="3">
    <source>
        <dbReference type="ARBA" id="ARBA00023163"/>
    </source>
</evidence>
<name>A0A5R9GHT8_9BACL</name>
<dbReference type="InterPro" id="IPR037923">
    <property type="entry name" value="HTH-like"/>
</dbReference>
<dbReference type="Proteomes" id="UP000309676">
    <property type="component" value="Unassembled WGS sequence"/>
</dbReference>
<keyword evidence="6" id="KW-1185">Reference proteome</keyword>
<gene>
    <name evidence="5" type="ORF">FE782_16830</name>
</gene>
<dbReference type="GO" id="GO:0043565">
    <property type="term" value="F:sequence-specific DNA binding"/>
    <property type="evidence" value="ECO:0007669"/>
    <property type="project" value="InterPro"/>
</dbReference>
<dbReference type="InterPro" id="IPR003313">
    <property type="entry name" value="AraC-bd"/>
</dbReference>
<dbReference type="EMBL" id="VCIW01000011">
    <property type="protein sequence ID" value="TLS51055.1"/>
    <property type="molecule type" value="Genomic_DNA"/>
</dbReference>
<organism evidence="5 6">
    <name type="scientific">Paenibacillus antri</name>
    <dbReference type="NCBI Taxonomy" id="2582848"/>
    <lineage>
        <taxon>Bacteria</taxon>
        <taxon>Bacillati</taxon>
        <taxon>Bacillota</taxon>
        <taxon>Bacilli</taxon>
        <taxon>Bacillales</taxon>
        <taxon>Paenibacillaceae</taxon>
        <taxon>Paenibacillus</taxon>
    </lineage>
</organism>
<dbReference type="OrthoDB" id="9816335at2"/>
<dbReference type="GO" id="GO:0003700">
    <property type="term" value="F:DNA-binding transcription factor activity"/>
    <property type="evidence" value="ECO:0007669"/>
    <property type="project" value="InterPro"/>
</dbReference>
<dbReference type="Gene3D" id="1.10.10.60">
    <property type="entry name" value="Homeodomain-like"/>
    <property type="match status" value="2"/>
</dbReference>
<dbReference type="PANTHER" id="PTHR43280:SF2">
    <property type="entry name" value="HTH-TYPE TRANSCRIPTIONAL REGULATOR EXSA"/>
    <property type="match status" value="1"/>
</dbReference>
<sequence>MRLKITYEHPEVPVNAFLWTPKARLEPLHVHTSLEIGLCVSGGGWFYFGEKRYRAEPGDIFVVNNQELHIAQSDEAEPSTYIFLNFDPNYLLAEDVRLLLPFAYSPGRFRNHIPGDDPLAGRLAPLIRTVWEELRDRREGCGSMVKSALLQLSVLLLRRESEPVAQEHWRRLVRDFAKIRPVLAFLEERFRDPLDLRSVAERLELGVSASRLSHAFKDATGKTFKDYLQRLRLNEAKRLLMTTDQDVLDVCFASGFQSAATFYRAFQAEAGMSPSAFRERHRVSAIFENSGP</sequence>
<accession>A0A5R9GHT8</accession>
<comment type="caution">
    <text evidence="5">The sequence shown here is derived from an EMBL/GenBank/DDBJ whole genome shotgun (WGS) entry which is preliminary data.</text>
</comment>
<dbReference type="PANTHER" id="PTHR43280">
    <property type="entry name" value="ARAC-FAMILY TRANSCRIPTIONAL REGULATOR"/>
    <property type="match status" value="1"/>
</dbReference>
<dbReference type="SUPFAM" id="SSF51215">
    <property type="entry name" value="Regulatory protein AraC"/>
    <property type="match status" value="1"/>
</dbReference>
<keyword evidence="1" id="KW-0805">Transcription regulation</keyword>
<protein>
    <submittedName>
        <fullName evidence="5">Helix-turn-helix domain-containing protein</fullName>
    </submittedName>
</protein>
<keyword evidence="3" id="KW-0804">Transcription</keyword>
<evidence type="ECO:0000259" key="4">
    <source>
        <dbReference type="PROSITE" id="PS01124"/>
    </source>
</evidence>
<dbReference type="InterPro" id="IPR009057">
    <property type="entry name" value="Homeodomain-like_sf"/>
</dbReference>
<evidence type="ECO:0000313" key="6">
    <source>
        <dbReference type="Proteomes" id="UP000309676"/>
    </source>
</evidence>
<evidence type="ECO:0000256" key="1">
    <source>
        <dbReference type="ARBA" id="ARBA00023015"/>
    </source>
</evidence>
<proteinExistence type="predicted"/>
<dbReference type="PROSITE" id="PS01124">
    <property type="entry name" value="HTH_ARAC_FAMILY_2"/>
    <property type="match status" value="1"/>
</dbReference>
<evidence type="ECO:0000313" key="5">
    <source>
        <dbReference type="EMBL" id="TLS51055.1"/>
    </source>
</evidence>
<dbReference type="Pfam" id="PF02311">
    <property type="entry name" value="AraC_binding"/>
    <property type="match status" value="1"/>
</dbReference>
<reference evidence="5 6" key="1">
    <citation type="submission" date="2019-05" db="EMBL/GenBank/DDBJ databases">
        <authorList>
            <person name="Narsing Rao M.P."/>
            <person name="Li W.J."/>
        </authorList>
    </citation>
    <scope>NUCLEOTIDE SEQUENCE [LARGE SCALE GENOMIC DNA]</scope>
    <source>
        <strain evidence="5 6">SYSU_K30003</strain>
    </source>
</reference>
<dbReference type="PROSITE" id="PS00041">
    <property type="entry name" value="HTH_ARAC_FAMILY_1"/>
    <property type="match status" value="1"/>
</dbReference>